<dbReference type="InterPro" id="IPR036188">
    <property type="entry name" value="FAD/NAD-bd_sf"/>
</dbReference>
<evidence type="ECO:0000313" key="5">
    <source>
        <dbReference type="EMBL" id="QUV93020.1"/>
    </source>
</evidence>
<organism evidence="5 6">
    <name type="scientific">Chloracidobacterium sp. N</name>
    <dbReference type="NCBI Taxonomy" id="2821540"/>
    <lineage>
        <taxon>Bacteria</taxon>
        <taxon>Pseudomonadati</taxon>
        <taxon>Acidobacteriota</taxon>
        <taxon>Terriglobia</taxon>
        <taxon>Terriglobales</taxon>
        <taxon>Acidobacteriaceae</taxon>
        <taxon>Chloracidobacterium</taxon>
        <taxon>Chloracidobacterium aggregatum</taxon>
    </lineage>
</organism>
<evidence type="ECO:0000313" key="6">
    <source>
        <dbReference type="Proteomes" id="UP000677668"/>
    </source>
</evidence>
<dbReference type="EC" id="1.4.3.19" evidence="5"/>
<keyword evidence="3 5" id="KW-0560">Oxidoreductase</keyword>
<dbReference type="EMBL" id="CP072642">
    <property type="protein sequence ID" value="QUV93020.1"/>
    <property type="molecule type" value="Genomic_DNA"/>
</dbReference>
<dbReference type="Pfam" id="PF01266">
    <property type="entry name" value="DAO"/>
    <property type="match status" value="1"/>
</dbReference>
<name>A0ABX8AXE2_9BACT</name>
<dbReference type="SUPFAM" id="SSF51905">
    <property type="entry name" value="FAD/NAD(P)-binding domain"/>
    <property type="match status" value="1"/>
</dbReference>
<dbReference type="InterPro" id="IPR012727">
    <property type="entry name" value="Gly_oxidase_ThiO"/>
</dbReference>
<evidence type="ECO:0000256" key="1">
    <source>
        <dbReference type="ARBA" id="ARBA00004948"/>
    </source>
</evidence>
<dbReference type="PANTHER" id="PTHR13847:SF289">
    <property type="entry name" value="GLYCINE OXIDASE"/>
    <property type="match status" value="1"/>
</dbReference>
<dbReference type="Gene3D" id="3.30.9.10">
    <property type="entry name" value="D-Amino Acid Oxidase, subunit A, domain 2"/>
    <property type="match status" value="1"/>
</dbReference>
<sequence>MTQTCDAIVIGGGVIGLAIARALARDGLRVTVFERNARPGGEASWAAAGMLAPQAEADAPGPLFDLCLKSRSLYTDFAAALWEETRIDIELCPAGTLLVASQPEDVAALHAKLDWQTAAGCHAEWLSPSDVQNLEPLVRSHGALYLPDDWQVENRRLTQALIAAVAAAQVPIHCHSDGLTLCLEKGRVVGVEVRDERWSAPVVINAAGSWAAQMSANLLGLPARVIRPIRGQMVALQMPVSLRLRHVIRTSQVYLVPRRDQRLIIGATVEDVGYEKAVTAGGVCSLLSGALATAPPLAAASLIETWAGLRPLAIDHLPLIGETSLAGLWCATGHYRNGVLLTPITAEIIRCLVQQLPPPCEVAPFSPRRFSASAMVCSDATPPA</sequence>
<protein>
    <submittedName>
        <fullName evidence="5">Glycine oxidase ThiO</fullName>
        <ecNumber evidence="5">1.4.3.19</ecNumber>
    </submittedName>
</protein>
<feature type="domain" description="FAD dependent oxidoreductase" evidence="4">
    <location>
        <begin position="6"/>
        <end position="349"/>
    </location>
</feature>
<comment type="pathway">
    <text evidence="1">Cofactor biosynthesis; thiamine diphosphate biosynthesis.</text>
</comment>
<evidence type="ECO:0000256" key="2">
    <source>
        <dbReference type="ARBA" id="ARBA00022977"/>
    </source>
</evidence>
<dbReference type="PANTHER" id="PTHR13847">
    <property type="entry name" value="SARCOSINE DEHYDROGENASE-RELATED"/>
    <property type="match status" value="1"/>
</dbReference>
<dbReference type="Gene3D" id="3.50.50.60">
    <property type="entry name" value="FAD/NAD(P)-binding domain"/>
    <property type="match status" value="1"/>
</dbReference>
<dbReference type="Proteomes" id="UP000677668">
    <property type="component" value="Chromosome 1"/>
</dbReference>
<gene>
    <name evidence="5" type="primary">thiO</name>
    <name evidence="5" type="ORF">J8C05_06420</name>
</gene>
<keyword evidence="6" id="KW-1185">Reference proteome</keyword>
<dbReference type="InterPro" id="IPR006076">
    <property type="entry name" value="FAD-dep_OxRdtase"/>
</dbReference>
<evidence type="ECO:0000256" key="3">
    <source>
        <dbReference type="ARBA" id="ARBA00023002"/>
    </source>
</evidence>
<keyword evidence="2" id="KW-0784">Thiamine biosynthesis</keyword>
<dbReference type="RefSeq" id="WP_211421445.1">
    <property type="nucleotide sequence ID" value="NZ_CP072642.1"/>
</dbReference>
<proteinExistence type="predicted"/>
<evidence type="ECO:0000259" key="4">
    <source>
        <dbReference type="Pfam" id="PF01266"/>
    </source>
</evidence>
<dbReference type="SUPFAM" id="SSF54373">
    <property type="entry name" value="FAD-linked reductases, C-terminal domain"/>
    <property type="match status" value="1"/>
</dbReference>
<dbReference type="GO" id="GO:0043799">
    <property type="term" value="F:glycine oxidase activity"/>
    <property type="evidence" value="ECO:0007669"/>
    <property type="project" value="UniProtKB-EC"/>
</dbReference>
<accession>A0ABX8AXE2</accession>
<dbReference type="NCBIfam" id="TIGR02352">
    <property type="entry name" value="thiamin_ThiO"/>
    <property type="match status" value="1"/>
</dbReference>
<reference evidence="5 6" key="1">
    <citation type="submission" date="2021-03" db="EMBL/GenBank/DDBJ databases">
        <title>Genomic and phenotypic characterization of Chloracidobacterium isolates provides evidence for multiple species.</title>
        <authorList>
            <person name="Saini M.K."/>
            <person name="Costas A.M.G."/>
            <person name="Tank M."/>
            <person name="Bryant D.A."/>
        </authorList>
    </citation>
    <scope>NUCLEOTIDE SEQUENCE [LARGE SCALE GENOMIC DNA]</scope>
    <source>
        <strain evidence="5 6">N</strain>
    </source>
</reference>